<evidence type="ECO:0000313" key="8">
    <source>
        <dbReference type="EMBL" id="MDQ7911146.1"/>
    </source>
</evidence>
<dbReference type="EMBL" id="JAVHUY010000026">
    <property type="protein sequence ID" value="MDQ7907891.1"/>
    <property type="molecule type" value="Genomic_DNA"/>
</dbReference>
<evidence type="ECO:0000313" key="4">
    <source>
        <dbReference type="EMBL" id="MDQ7907891.1"/>
    </source>
</evidence>
<evidence type="ECO:0000259" key="2">
    <source>
        <dbReference type="Pfam" id="PF13546"/>
    </source>
</evidence>
<evidence type="ECO:0000313" key="14">
    <source>
        <dbReference type="Proteomes" id="UP001230908"/>
    </source>
</evidence>
<dbReference type="Proteomes" id="UP001230908">
    <property type="component" value="Unassembled WGS sequence"/>
</dbReference>
<dbReference type="SUPFAM" id="SSF53098">
    <property type="entry name" value="Ribonuclease H-like"/>
    <property type="match status" value="1"/>
</dbReference>
<dbReference type="EMBL" id="JAVHUY010000057">
    <property type="protein sequence ID" value="MDQ7910465.1"/>
    <property type="molecule type" value="Genomic_DNA"/>
</dbReference>
<dbReference type="EMBL" id="JAVHUY010000022">
    <property type="protein sequence ID" value="MDQ7907532.1"/>
    <property type="molecule type" value="Genomic_DNA"/>
</dbReference>
<accession>A0ABU0ZU17</accession>
<evidence type="ECO:0000313" key="10">
    <source>
        <dbReference type="EMBL" id="MDQ7911255.1"/>
    </source>
</evidence>
<evidence type="ECO:0000313" key="13">
    <source>
        <dbReference type="EMBL" id="MDQ7911426.1"/>
    </source>
</evidence>
<gene>
    <name evidence="3" type="ORF">RB614_23715</name>
    <name evidence="4" type="ORF">RB614_25535</name>
    <name evidence="5" type="ORF">RB614_34910</name>
    <name evidence="6" type="ORF">RB614_36460</name>
    <name evidence="7" type="ORF">RB614_38820</name>
    <name evidence="8" type="ORF">RB614_42320</name>
    <name evidence="9" type="ORF">RB614_42575</name>
    <name evidence="10" type="ORF">RB614_42875</name>
    <name evidence="11" type="ORF">RB614_43380</name>
    <name evidence="12" type="ORF">RB614_43620</name>
    <name evidence="13" type="ORF">RB614_43760</name>
</gene>
<feature type="domain" description="Transposase IS701-like DDE" evidence="2">
    <location>
        <begin position="20"/>
        <end position="327"/>
    </location>
</feature>
<dbReference type="EMBL" id="JAVHUY010000049">
    <property type="protein sequence ID" value="MDQ7910005.1"/>
    <property type="molecule type" value="Genomic_DNA"/>
</dbReference>
<keyword evidence="14" id="KW-1185">Reference proteome</keyword>
<dbReference type="InterPro" id="IPR039365">
    <property type="entry name" value="IS701-like"/>
</dbReference>
<dbReference type="EMBL" id="JAVHUY010000082">
    <property type="protein sequence ID" value="MDQ7911398.1"/>
    <property type="molecule type" value="Genomic_DNA"/>
</dbReference>
<dbReference type="EMBL" id="JAVHUY010000080">
    <property type="protein sequence ID" value="MDQ7911354.1"/>
    <property type="molecule type" value="Genomic_DNA"/>
</dbReference>
<feature type="region of interest" description="Disordered" evidence="1">
    <location>
        <begin position="272"/>
        <end position="295"/>
    </location>
</feature>
<comment type="caution">
    <text evidence="7">The sequence shown here is derived from an EMBL/GenBank/DDBJ whole genome shotgun (WGS) entry which is preliminary data.</text>
</comment>
<dbReference type="PANTHER" id="PTHR33627">
    <property type="entry name" value="TRANSPOSASE"/>
    <property type="match status" value="1"/>
</dbReference>
<dbReference type="InterPro" id="IPR038721">
    <property type="entry name" value="IS701-like_DDE_dom"/>
</dbReference>
<evidence type="ECO:0000313" key="5">
    <source>
        <dbReference type="EMBL" id="MDQ7909726.1"/>
    </source>
</evidence>
<evidence type="ECO:0000313" key="11">
    <source>
        <dbReference type="EMBL" id="MDQ7911354.1"/>
    </source>
</evidence>
<proteinExistence type="predicted"/>
<dbReference type="EMBL" id="JAVHUY010000045">
    <property type="protein sequence ID" value="MDQ7909726.1"/>
    <property type="molecule type" value="Genomic_DNA"/>
</dbReference>
<dbReference type="Pfam" id="PF13546">
    <property type="entry name" value="DDE_5"/>
    <property type="match status" value="1"/>
</dbReference>
<dbReference type="PANTHER" id="PTHR33627:SF1">
    <property type="entry name" value="TRANSPOSASE"/>
    <property type="match status" value="1"/>
</dbReference>
<sequence>MTPDELSVVRQRLEAFAADVFTPLARSDQRVKGETYLRGLLLDGRRKSMQPMAARLGVDHQGLQQFVTTSTWDTMAVRARLAERAVELIDPVAWVFDDTGFPKDGTGSPGVARQYSGTLGKVANCQIGVSVHAVTDTASCPLDWRLFLPESWDAAKAGPAAVKAAKAKQRKTLTNAPRATASVEPAEVDVDAVAAAATETARRRRRKAAIPEDEGHRPKWILAIEMIDGLAAHGLRPPLVTADSGYGDSGPFRAALDERGILYSVQVKGETLAHRSDAEPAPPTWSGHGRPPTRPDYPDDAASIARHVLDAGRDAATTVTWREGSKGILSSQFVFLRVRPAGHRIPRNPDGSLPERWLIAEWPDDEAEPVTYWLSSQPADTDPVDLIRTAKIRWRIEHDYRELKTGLGLDHFEGRSFTGWHRHVTLVTAAHLFITLLRHDPKAAAPA</sequence>
<organism evidence="7 14">
    <name type="scientific">Phytohabitans maris</name>
    <dbReference type="NCBI Taxonomy" id="3071409"/>
    <lineage>
        <taxon>Bacteria</taxon>
        <taxon>Bacillati</taxon>
        <taxon>Actinomycetota</taxon>
        <taxon>Actinomycetes</taxon>
        <taxon>Micromonosporales</taxon>
        <taxon>Micromonosporaceae</taxon>
    </lineage>
</organism>
<evidence type="ECO:0000313" key="12">
    <source>
        <dbReference type="EMBL" id="MDQ7911398.1"/>
    </source>
</evidence>
<name>A0ABU0ZU17_9ACTN</name>
<evidence type="ECO:0000313" key="3">
    <source>
        <dbReference type="EMBL" id="MDQ7907532.1"/>
    </source>
</evidence>
<evidence type="ECO:0000313" key="9">
    <source>
        <dbReference type="EMBL" id="MDQ7911195.1"/>
    </source>
</evidence>
<dbReference type="RefSeq" id="WP_308714810.1">
    <property type="nucleotide sequence ID" value="NZ_JAVHUY010000022.1"/>
</dbReference>
<evidence type="ECO:0000256" key="1">
    <source>
        <dbReference type="SAM" id="MobiDB-lite"/>
    </source>
</evidence>
<dbReference type="EMBL" id="JAVHUY010000074">
    <property type="protein sequence ID" value="MDQ7911195.1"/>
    <property type="molecule type" value="Genomic_DNA"/>
</dbReference>
<evidence type="ECO:0000313" key="7">
    <source>
        <dbReference type="EMBL" id="MDQ7910465.1"/>
    </source>
</evidence>
<protein>
    <submittedName>
        <fullName evidence="7">Transposase</fullName>
    </submittedName>
</protein>
<dbReference type="EMBL" id="JAVHUY010000071">
    <property type="protein sequence ID" value="MDQ7911146.1"/>
    <property type="molecule type" value="Genomic_DNA"/>
</dbReference>
<reference evidence="7 14" key="1">
    <citation type="submission" date="2023-08" db="EMBL/GenBank/DDBJ databases">
        <title>Phytohabitans sansha sp. nov., isolated from marine sediment.</title>
        <authorList>
            <person name="Zhao Y."/>
            <person name="Yi K."/>
        </authorList>
    </citation>
    <scope>NUCLEOTIDE SEQUENCE [LARGE SCALE GENOMIC DNA]</scope>
    <source>
        <strain evidence="7 14">ZYX-F-186</strain>
    </source>
</reference>
<evidence type="ECO:0000313" key="6">
    <source>
        <dbReference type="EMBL" id="MDQ7910005.1"/>
    </source>
</evidence>
<dbReference type="EMBL" id="JAVHUY010000075">
    <property type="protein sequence ID" value="MDQ7911255.1"/>
    <property type="molecule type" value="Genomic_DNA"/>
</dbReference>
<dbReference type="InterPro" id="IPR012337">
    <property type="entry name" value="RNaseH-like_sf"/>
</dbReference>
<dbReference type="EMBL" id="JAVHUY010000084">
    <property type="protein sequence ID" value="MDQ7911426.1"/>
    <property type="molecule type" value="Genomic_DNA"/>
</dbReference>